<evidence type="ECO:0000256" key="3">
    <source>
        <dbReference type="ARBA" id="ARBA00038275"/>
    </source>
</evidence>
<dbReference type="EMBL" id="AFWA02000011">
    <property type="protein sequence ID" value="EMR09217.1"/>
    <property type="molecule type" value="Genomic_DNA"/>
</dbReference>
<evidence type="ECO:0000256" key="2">
    <source>
        <dbReference type="ARBA" id="ARBA00022803"/>
    </source>
</evidence>
<feature type="repeat" description="TPR" evidence="5">
    <location>
        <begin position="37"/>
        <end position="70"/>
    </location>
</feature>
<evidence type="ECO:0000256" key="1">
    <source>
        <dbReference type="ARBA" id="ARBA00022737"/>
    </source>
</evidence>
<reference evidence="8" key="1">
    <citation type="journal article" date="2016" name="Nat. Commun.">
        <title>Genome analysis of three Pneumocystis species reveals adaptation mechanisms to life exclusively in mammalian hosts.</title>
        <authorList>
            <person name="Ma L."/>
            <person name="Chen Z."/>
            <person name="Huang D.W."/>
            <person name="Kutty G."/>
            <person name="Ishihara M."/>
            <person name="Wang H."/>
            <person name="Abouelleil A."/>
            <person name="Bishop L."/>
            <person name="Davey E."/>
            <person name="Deng R."/>
            <person name="Deng X."/>
            <person name="Fan L."/>
            <person name="Fantoni G."/>
            <person name="Fitzgerald M."/>
            <person name="Gogineni E."/>
            <person name="Goldberg J.M."/>
            <person name="Handley G."/>
            <person name="Hu X."/>
            <person name="Huber C."/>
            <person name="Jiao X."/>
            <person name="Jones K."/>
            <person name="Levin J.Z."/>
            <person name="Liu Y."/>
            <person name="Macdonald P."/>
            <person name="Melnikov A."/>
            <person name="Raley C."/>
            <person name="Sassi M."/>
            <person name="Sherman B.T."/>
            <person name="Song X."/>
            <person name="Sykes S."/>
            <person name="Tran B."/>
            <person name="Walsh L."/>
            <person name="Xia Y."/>
            <person name="Yang J."/>
            <person name="Young S."/>
            <person name="Zeng Q."/>
            <person name="Zheng X."/>
            <person name="Stephens R."/>
            <person name="Nusbaum C."/>
            <person name="Birren B.W."/>
            <person name="Azadi P."/>
            <person name="Lempicki R.A."/>
            <person name="Cuomo C.A."/>
            <person name="Kovacs J.A."/>
        </authorList>
    </citation>
    <scope>NUCLEOTIDE SEQUENCE [LARGE SCALE GENOMIC DNA]</scope>
    <source>
        <strain evidence="8">B123</strain>
    </source>
</reference>
<dbReference type="OrthoDB" id="433738at2759"/>
<dbReference type="PANTHER" id="PTHR46423:SF1">
    <property type="entry name" value="RNA POLYMERASE II-ASSOCIATED PROTEIN 3"/>
    <property type="match status" value="1"/>
</dbReference>
<evidence type="ECO:0000259" key="6">
    <source>
        <dbReference type="Pfam" id="PF13877"/>
    </source>
</evidence>
<evidence type="ECO:0000313" key="8">
    <source>
        <dbReference type="Proteomes" id="UP000011958"/>
    </source>
</evidence>
<evidence type="ECO:0000256" key="5">
    <source>
        <dbReference type="PROSITE-ProRule" id="PRU00339"/>
    </source>
</evidence>
<dbReference type="Gene3D" id="1.25.40.10">
    <property type="entry name" value="Tetratricopeptide repeat domain"/>
    <property type="match status" value="1"/>
</dbReference>
<dbReference type="AlphaFoldDB" id="M7NPN7"/>
<dbReference type="Proteomes" id="UP000011958">
    <property type="component" value="Unassembled WGS sequence"/>
</dbReference>
<dbReference type="InterPro" id="IPR025986">
    <property type="entry name" value="RPAP3-like_C"/>
</dbReference>
<dbReference type="eggNOG" id="KOG4151">
    <property type="taxonomic scope" value="Eukaryota"/>
</dbReference>
<dbReference type="SUPFAM" id="SSF48452">
    <property type="entry name" value="TPR-like"/>
    <property type="match status" value="1"/>
</dbReference>
<dbReference type="STRING" id="1069680.M7NPN7"/>
<accession>M7NPN7</accession>
<comment type="similarity">
    <text evidence="3">Belongs to the RPAP3 family.</text>
</comment>
<dbReference type="InterPro" id="IPR019734">
    <property type="entry name" value="TPR_rpt"/>
</dbReference>
<dbReference type="Pfam" id="PF07719">
    <property type="entry name" value="TPR_2"/>
    <property type="match status" value="1"/>
</dbReference>
<proteinExistence type="inferred from homology"/>
<feature type="domain" description="RNA-polymerase II-associated protein 3-like C-terminal" evidence="6">
    <location>
        <begin position="183"/>
        <end position="272"/>
    </location>
</feature>
<dbReference type="RefSeq" id="XP_007874566.1">
    <property type="nucleotide sequence ID" value="XM_007876375.1"/>
</dbReference>
<dbReference type="InterPro" id="IPR051966">
    <property type="entry name" value="RPAP3"/>
</dbReference>
<keyword evidence="1" id="KW-0677">Repeat</keyword>
<evidence type="ECO:0000313" key="7">
    <source>
        <dbReference type="EMBL" id="EMR09217.1"/>
    </source>
</evidence>
<sequence>MAQLTGKIQADAAYLKGDFEAAEALYTQALLEAPDDERLWTNRAQTYLQLKRWSEAINDCSEALKRNPYNLKALFRRGKAYEQQGNIKAAKEDWNLALIQDPKNKTVQEALFLLNKTKINCTDEKVEKVVKKIPIAIKEVETLPSWAENEYQHNSNTKEYKPSLNGLKYKTSTKEVIPTLQILEQKLRTMEETEISKQEKLMYFFSINYVMLPHLFGTAGLEGIFLETFLHAIKYAYQQEKDKIKWWKQSLGILQQLSCCSRFDIAILFVKKTILEDMNQLFEKAIIEMEEKIKESYRTIWEIWMNQGT</sequence>
<protein>
    <recommendedName>
        <fullName evidence="4">RNA polymerase II-associated protein 3</fullName>
    </recommendedName>
</protein>
<dbReference type="GeneID" id="19896245"/>
<comment type="caution">
    <text evidence="7">The sequence shown here is derived from an EMBL/GenBank/DDBJ whole genome shotgun (WGS) entry which is preliminary data.</text>
</comment>
<dbReference type="VEuPathDB" id="FungiDB:PNEG_02553"/>
<feature type="repeat" description="TPR" evidence="5">
    <location>
        <begin position="71"/>
        <end position="104"/>
    </location>
</feature>
<dbReference type="PANTHER" id="PTHR46423">
    <property type="entry name" value="RNA POLYMERASE II-ASSOCIATED PROTEIN 3"/>
    <property type="match status" value="1"/>
</dbReference>
<dbReference type="PROSITE" id="PS50005">
    <property type="entry name" value="TPR"/>
    <property type="match status" value="2"/>
</dbReference>
<dbReference type="SMART" id="SM00028">
    <property type="entry name" value="TPR"/>
    <property type="match status" value="3"/>
</dbReference>
<gene>
    <name evidence="7" type="ORF">PNEG_02553</name>
</gene>
<evidence type="ECO:0000256" key="4">
    <source>
        <dbReference type="ARBA" id="ARBA00040133"/>
    </source>
</evidence>
<keyword evidence="2 5" id="KW-0802">TPR repeat</keyword>
<organism evidence="7 8">
    <name type="scientific">Pneumocystis murina (strain B123)</name>
    <name type="common">Mouse pneumocystis pneumonia agent</name>
    <name type="synonym">Pneumocystis carinii f. sp. muris</name>
    <dbReference type="NCBI Taxonomy" id="1069680"/>
    <lineage>
        <taxon>Eukaryota</taxon>
        <taxon>Fungi</taxon>
        <taxon>Dikarya</taxon>
        <taxon>Ascomycota</taxon>
        <taxon>Taphrinomycotina</taxon>
        <taxon>Pneumocystomycetes</taxon>
        <taxon>Pneumocystaceae</taxon>
        <taxon>Pneumocystis</taxon>
    </lineage>
</organism>
<dbReference type="InterPro" id="IPR011990">
    <property type="entry name" value="TPR-like_helical_dom_sf"/>
</dbReference>
<name>M7NPN7_PNEMU</name>
<dbReference type="HOGENOM" id="CLU_918968_0_0_1"/>
<dbReference type="Pfam" id="PF13877">
    <property type="entry name" value="RPAP3_C"/>
    <property type="match status" value="1"/>
</dbReference>
<keyword evidence="8" id="KW-1185">Reference proteome</keyword>
<dbReference type="InterPro" id="IPR013105">
    <property type="entry name" value="TPR_2"/>
</dbReference>
<dbReference type="GO" id="GO:0101031">
    <property type="term" value="C:protein folding chaperone complex"/>
    <property type="evidence" value="ECO:0007669"/>
    <property type="project" value="TreeGrafter"/>
</dbReference>
<dbReference type="Pfam" id="PF00515">
    <property type="entry name" value="TPR_1"/>
    <property type="match status" value="1"/>
</dbReference>